<keyword evidence="16" id="KW-0511">Multifunctional enzyme</keyword>
<dbReference type="InterPro" id="IPR020561">
    <property type="entry name" value="PRibGlycinamid_synth_ATP-grasp"/>
</dbReference>
<dbReference type="NCBIfam" id="TIGR00877">
    <property type="entry name" value="purD"/>
    <property type="match status" value="1"/>
</dbReference>
<evidence type="ECO:0000259" key="25">
    <source>
        <dbReference type="PROSITE" id="PS50975"/>
    </source>
</evidence>
<dbReference type="Pfam" id="PF02843">
    <property type="entry name" value="GARS_C"/>
    <property type="match status" value="1"/>
</dbReference>
<dbReference type="InterPro" id="IPR037123">
    <property type="entry name" value="PRibGlycinamide_synth_C_sf"/>
</dbReference>
<dbReference type="SUPFAM" id="SSF56059">
    <property type="entry name" value="Glutathione synthetase ATP-binding domain-like"/>
    <property type="match status" value="1"/>
</dbReference>
<dbReference type="CDD" id="cd02196">
    <property type="entry name" value="PurM"/>
    <property type="match status" value="1"/>
</dbReference>
<evidence type="ECO:0000256" key="21">
    <source>
        <dbReference type="ARBA" id="ARBA00033093"/>
    </source>
</evidence>
<dbReference type="Pfam" id="PF01071">
    <property type="entry name" value="GARS_A"/>
    <property type="match status" value="1"/>
</dbReference>
<comment type="catalytic activity">
    <reaction evidence="22">
        <text>5-phospho-beta-D-ribosylamine + glycine + ATP = N(1)-(5-phospho-beta-D-ribosyl)glycinamide + ADP + phosphate + H(+)</text>
        <dbReference type="Rhea" id="RHEA:17453"/>
        <dbReference type="ChEBI" id="CHEBI:15378"/>
        <dbReference type="ChEBI" id="CHEBI:30616"/>
        <dbReference type="ChEBI" id="CHEBI:43474"/>
        <dbReference type="ChEBI" id="CHEBI:57305"/>
        <dbReference type="ChEBI" id="CHEBI:58681"/>
        <dbReference type="ChEBI" id="CHEBI:143788"/>
        <dbReference type="ChEBI" id="CHEBI:456216"/>
        <dbReference type="EC" id="6.3.4.13"/>
    </reaction>
</comment>
<protein>
    <recommendedName>
        <fullName evidence="8">Phosphoribosylformylglycinamidine cyclo-ligase</fullName>
        <ecNumber evidence="6">6.3.3.1</ecNumber>
        <ecNumber evidence="7">6.3.4.13</ecNumber>
    </recommendedName>
    <alternativeName>
        <fullName evidence="20">AIR synthase</fullName>
    </alternativeName>
    <alternativeName>
        <fullName evidence="21">AIRS</fullName>
    </alternativeName>
    <alternativeName>
        <fullName evidence="19">Phosphoribosyl-aminoimidazole synthetase</fullName>
    </alternativeName>
</protein>
<dbReference type="GO" id="GO:0004641">
    <property type="term" value="F:phosphoribosylformylglycinamidine cyclo-ligase activity"/>
    <property type="evidence" value="ECO:0007669"/>
    <property type="project" value="UniProtKB-EC"/>
</dbReference>
<evidence type="ECO:0000256" key="9">
    <source>
        <dbReference type="ARBA" id="ARBA00022490"/>
    </source>
</evidence>
<name>A0A067Q8G6_9AGAM</name>
<dbReference type="GO" id="GO:0005524">
    <property type="term" value="F:ATP binding"/>
    <property type="evidence" value="ECO:0007669"/>
    <property type="project" value="UniProtKB-UniRule"/>
</dbReference>
<evidence type="ECO:0000313" key="26">
    <source>
        <dbReference type="EMBL" id="KDQ63343.1"/>
    </source>
</evidence>
<evidence type="ECO:0000256" key="11">
    <source>
        <dbReference type="ARBA" id="ARBA00022723"/>
    </source>
</evidence>
<dbReference type="InterPro" id="IPR016185">
    <property type="entry name" value="PreATP-grasp_dom_sf"/>
</dbReference>
<evidence type="ECO:0000256" key="12">
    <source>
        <dbReference type="ARBA" id="ARBA00022741"/>
    </source>
</evidence>
<evidence type="ECO:0000256" key="23">
    <source>
        <dbReference type="ARBA" id="ARBA00049057"/>
    </source>
</evidence>
<dbReference type="UniPathway" id="UPA00074">
    <property type="reaction ID" value="UER00125"/>
</dbReference>
<dbReference type="SMART" id="SM01210">
    <property type="entry name" value="GARS_C"/>
    <property type="match status" value="1"/>
</dbReference>
<dbReference type="PROSITE" id="PS00184">
    <property type="entry name" value="GARS"/>
    <property type="match status" value="1"/>
</dbReference>
<dbReference type="PANTHER" id="PTHR10520:SF12">
    <property type="entry name" value="TRIFUNCTIONAL PURINE BIOSYNTHETIC PROTEIN ADENOSINE-3"/>
    <property type="match status" value="1"/>
</dbReference>
<dbReference type="GO" id="GO:0006189">
    <property type="term" value="P:'de novo' IMP biosynthetic process"/>
    <property type="evidence" value="ECO:0007669"/>
    <property type="project" value="UniProtKB-UniPathway"/>
</dbReference>
<dbReference type="GO" id="GO:0005829">
    <property type="term" value="C:cytosol"/>
    <property type="evidence" value="ECO:0007669"/>
    <property type="project" value="TreeGrafter"/>
</dbReference>
<comment type="pathway">
    <text evidence="2">Purine metabolism; IMP biosynthesis via de novo pathway; 5-amino-1-(5-phospho-D-ribosyl)imidazole from N(2)-formyl-N(1)-(5-phospho-D-ribosyl)glycinamide: step 2/2.</text>
</comment>
<dbReference type="InterPro" id="IPR036921">
    <property type="entry name" value="PurM-like_N_sf"/>
</dbReference>
<dbReference type="FunFam" id="3.90.600.10:FF:000001">
    <property type="entry name" value="Trifunctional purine biosynthetic protein adenosine-3"/>
    <property type="match status" value="1"/>
</dbReference>
<comment type="similarity">
    <text evidence="5">Belongs to the AIR synthase family.</text>
</comment>
<dbReference type="Gene3D" id="3.90.650.10">
    <property type="entry name" value="PurM-like C-terminal domain"/>
    <property type="match status" value="1"/>
</dbReference>
<dbReference type="FunFam" id="3.40.50.20:FF:000006">
    <property type="entry name" value="Phosphoribosylamine--glycine ligase, chloroplastic"/>
    <property type="match status" value="1"/>
</dbReference>
<evidence type="ECO:0000256" key="19">
    <source>
        <dbReference type="ARBA" id="ARBA00031908"/>
    </source>
</evidence>
<comment type="function">
    <text evidence="17">Catalyzes the second and fifth step in the 'de novo' purine biosynthesis pathway; contains phosphoribosylamine--glycine ligase (GARS) and phosphoribosylformylglycinamidine cyclo-ligase (AIRS) activities.</text>
</comment>
<proteinExistence type="inferred from homology"/>
<dbReference type="NCBIfam" id="TIGR00878">
    <property type="entry name" value="purM"/>
    <property type="match status" value="1"/>
</dbReference>
<dbReference type="InterPro" id="IPR016188">
    <property type="entry name" value="PurM-like_N"/>
</dbReference>
<evidence type="ECO:0000256" key="22">
    <source>
        <dbReference type="ARBA" id="ARBA00047843"/>
    </source>
</evidence>
<evidence type="ECO:0000256" key="20">
    <source>
        <dbReference type="ARBA" id="ARBA00032931"/>
    </source>
</evidence>
<evidence type="ECO:0000256" key="10">
    <source>
        <dbReference type="ARBA" id="ARBA00022598"/>
    </source>
</evidence>
<dbReference type="Gene3D" id="3.40.50.20">
    <property type="match status" value="1"/>
</dbReference>
<evidence type="ECO:0000256" key="17">
    <source>
        <dbReference type="ARBA" id="ARBA00029388"/>
    </source>
</evidence>
<evidence type="ECO:0000256" key="8">
    <source>
        <dbReference type="ARBA" id="ARBA00020367"/>
    </source>
</evidence>
<dbReference type="Gene3D" id="3.30.1330.10">
    <property type="entry name" value="PurM-like, N-terminal domain"/>
    <property type="match status" value="1"/>
</dbReference>
<dbReference type="FunFam" id="3.30.470.20:FF:000018">
    <property type="entry name" value="Trifunctional purine biosynthetic protein adenosine-3"/>
    <property type="match status" value="1"/>
</dbReference>
<comment type="similarity">
    <text evidence="4">In the N-terminal section; belongs to the GARS family.</text>
</comment>
<evidence type="ECO:0000256" key="24">
    <source>
        <dbReference type="PROSITE-ProRule" id="PRU00409"/>
    </source>
</evidence>
<dbReference type="InParanoid" id="A0A067Q8G6"/>
<organism evidence="26 27">
    <name type="scientific">Jaapia argillacea MUCL 33604</name>
    <dbReference type="NCBI Taxonomy" id="933084"/>
    <lineage>
        <taxon>Eukaryota</taxon>
        <taxon>Fungi</taxon>
        <taxon>Dikarya</taxon>
        <taxon>Basidiomycota</taxon>
        <taxon>Agaricomycotina</taxon>
        <taxon>Agaricomycetes</taxon>
        <taxon>Agaricomycetidae</taxon>
        <taxon>Jaapiales</taxon>
        <taxon>Jaapiaceae</taxon>
        <taxon>Jaapia</taxon>
    </lineage>
</organism>
<dbReference type="InterPro" id="IPR036676">
    <property type="entry name" value="PurM-like_C_sf"/>
</dbReference>
<dbReference type="Pfam" id="PF02844">
    <property type="entry name" value="GARS_N"/>
    <property type="match status" value="1"/>
</dbReference>
<dbReference type="GO" id="GO:0046084">
    <property type="term" value="P:adenine biosynthetic process"/>
    <property type="evidence" value="ECO:0007669"/>
    <property type="project" value="TreeGrafter"/>
</dbReference>
<dbReference type="InterPro" id="IPR013815">
    <property type="entry name" value="ATP_grasp_subdomain_1"/>
</dbReference>
<dbReference type="SUPFAM" id="SSF52440">
    <property type="entry name" value="PreATP-grasp domain"/>
    <property type="match status" value="1"/>
</dbReference>
<comment type="similarity">
    <text evidence="18">In the C-terminal section; belongs to the AIR synthase family.</text>
</comment>
<dbReference type="InterPro" id="IPR020559">
    <property type="entry name" value="PRibGlycinamide_synth_CS"/>
</dbReference>
<dbReference type="Pfam" id="PF00586">
    <property type="entry name" value="AIRS"/>
    <property type="match status" value="1"/>
</dbReference>
<dbReference type="InterPro" id="IPR010918">
    <property type="entry name" value="PurM-like_C_dom"/>
</dbReference>
<evidence type="ECO:0000256" key="14">
    <source>
        <dbReference type="ARBA" id="ARBA00022840"/>
    </source>
</evidence>
<keyword evidence="15" id="KW-0464">Manganese</keyword>
<evidence type="ECO:0000256" key="15">
    <source>
        <dbReference type="ARBA" id="ARBA00023211"/>
    </source>
</evidence>
<dbReference type="InterPro" id="IPR011761">
    <property type="entry name" value="ATP-grasp"/>
</dbReference>
<reference evidence="27" key="1">
    <citation type="journal article" date="2014" name="Proc. Natl. Acad. Sci. U.S.A.">
        <title>Extensive sampling of basidiomycete genomes demonstrates inadequacy of the white-rot/brown-rot paradigm for wood decay fungi.</title>
        <authorList>
            <person name="Riley R."/>
            <person name="Salamov A.A."/>
            <person name="Brown D.W."/>
            <person name="Nagy L.G."/>
            <person name="Floudas D."/>
            <person name="Held B.W."/>
            <person name="Levasseur A."/>
            <person name="Lombard V."/>
            <person name="Morin E."/>
            <person name="Otillar R."/>
            <person name="Lindquist E.A."/>
            <person name="Sun H."/>
            <person name="LaButti K.M."/>
            <person name="Schmutz J."/>
            <person name="Jabbour D."/>
            <person name="Luo H."/>
            <person name="Baker S.E."/>
            <person name="Pisabarro A.G."/>
            <person name="Walton J.D."/>
            <person name="Blanchette R.A."/>
            <person name="Henrissat B."/>
            <person name="Martin F."/>
            <person name="Cullen D."/>
            <person name="Hibbett D.S."/>
            <person name="Grigoriev I.V."/>
        </authorList>
    </citation>
    <scope>NUCLEOTIDE SEQUENCE [LARGE SCALE GENOMIC DNA]</scope>
    <source>
        <strain evidence="27">MUCL 33604</strain>
    </source>
</reference>
<dbReference type="EC" id="6.3.3.1" evidence="6"/>
<evidence type="ECO:0000256" key="1">
    <source>
        <dbReference type="ARBA" id="ARBA00004496"/>
    </source>
</evidence>
<dbReference type="SUPFAM" id="SSF56042">
    <property type="entry name" value="PurM C-terminal domain-like"/>
    <property type="match status" value="1"/>
</dbReference>
<dbReference type="InterPro" id="IPR020560">
    <property type="entry name" value="PRibGlycinamide_synth_C-dom"/>
</dbReference>
<dbReference type="HOGENOM" id="CLU_005361_1_1_1"/>
<dbReference type="InterPro" id="IPR000115">
    <property type="entry name" value="PRibGlycinamide_synth"/>
</dbReference>
<dbReference type="HAMAP" id="MF_00138">
    <property type="entry name" value="GARS"/>
    <property type="match status" value="1"/>
</dbReference>
<dbReference type="GO" id="GO:0046872">
    <property type="term" value="F:metal ion binding"/>
    <property type="evidence" value="ECO:0007669"/>
    <property type="project" value="UniProtKB-KW"/>
</dbReference>
<dbReference type="PROSITE" id="PS50975">
    <property type="entry name" value="ATP_GRASP"/>
    <property type="match status" value="1"/>
</dbReference>
<keyword evidence="14 24" id="KW-0067">ATP-binding</keyword>
<evidence type="ECO:0000256" key="5">
    <source>
        <dbReference type="ARBA" id="ARBA00010280"/>
    </source>
</evidence>
<dbReference type="EMBL" id="KL197710">
    <property type="protein sequence ID" value="KDQ63343.1"/>
    <property type="molecule type" value="Genomic_DNA"/>
</dbReference>
<sequence length="781" mass="82838">MSLRVLILGSGGREHALAWKLSQSDLVAQIYVCPGNGGTSATKKTTNIPAFNFAGLVNFSVNSHVNLVVPGPEQYLVDGIQSYFRKVGIPVFGPSALAARMEGSKAFAKDFMARHSIPTAKFQVFPSSALEEAINYVQTCNHRVVLKASGLAGGKGVLIPSNVEEAIEGLKQIMVQNVFGRAGNEVVIEEMLTGSEISVLAFSDGYTIVPLPAAQDHKRIGEGDTGLNTGGMGAYAPAPVATPTIMDQIMRETLRPTIDGMRKDGFPFVGMLFTGFMLTESGPKVLEYNVRFGDPETEALMLLLSDDTDLAAVLLAAVEYRLDSVKISTKPGVSVSVILASQGYPGDYEKGKEIIVGEVPSNTVVFHAGTEQSGGKILTSGGRVLAVTSYAPTLLEALESVYRGVDGVNFDGKTFRRDIAHRALVSQNDSVKTGLTYAQAGVSVDAGNTLVERIKPLVRSTRRPGADAEIGGFGGCFDLKATGYKDPILVSGTDGVGTKLAVAVETGIHDMVGIDLVAMCVNDLLVQGAEPLYFLDYFGCSRLDVPTATDVVKGIAEGCRQAGCALIGGETAEMPGMYKEGDYDMAGFAVGAVERELLLPQPNIKPGDILLGIPSSGLHSNGFSLVRKVVSISGLSYSSPCPWNKDETLGRALLQPTRIYIKQILPTAQAGHIKAMSHITGGGFIENIPRVLPPSLGCYVDVSAWTLPPVFHFLMDKGGVQPLEMCRTFNNGIGMVLVVDPAQADLAIASLSNAGENVVHRIGEVTARPGVEMRGLEGWRP</sequence>
<dbReference type="Proteomes" id="UP000027265">
    <property type="component" value="Unassembled WGS sequence"/>
</dbReference>
<dbReference type="AlphaFoldDB" id="A0A067Q8G6"/>
<evidence type="ECO:0000313" key="27">
    <source>
        <dbReference type="Proteomes" id="UP000027265"/>
    </source>
</evidence>
<comment type="catalytic activity">
    <reaction evidence="23">
        <text>2-formamido-N(1)-(5-O-phospho-beta-D-ribosyl)acetamidine + ATP = 5-amino-1-(5-phospho-beta-D-ribosyl)imidazole + ADP + phosphate + H(+)</text>
        <dbReference type="Rhea" id="RHEA:23032"/>
        <dbReference type="ChEBI" id="CHEBI:15378"/>
        <dbReference type="ChEBI" id="CHEBI:30616"/>
        <dbReference type="ChEBI" id="CHEBI:43474"/>
        <dbReference type="ChEBI" id="CHEBI:137981"/>
        <dbReference type="ChEBI" id="CHEBI:147287"/>
        <dbReference type="ChEBI" id="CHEBI:456216"/>
        <dbReference type="EC" id="6.3.3.1"/>
    </reaction>
</comment>
<dbReference type="SMART" id="SM01209">
    <property type="entry name" value="GARS_A"/>
    <property type="match status" value="1"/>
</dbReference>
<comment type="pathway">
    <text evidence="3">Purine metabolism; IMP biosynthesis via de novo pathway; N(1)-(5-phospho-D-ribosyl)glycinamide from 5-phospho-alpha-D-ribose 1-diphosphate: step 2/2.</text>
</comment>
<dbReference type="InterPro" id="IPR020562">
    <property type="entry name" value="PRibGlycinamide_synth_N"/>
</dbReference>
<dbReference type="Gene3D" id="3.30.470.20">
    <property type="entry name" value="ATP-grasp fold, B domain"/>
    <property type="match status" value="1"/>
</dbReference>
<keyword evidence="27" id="KW-1185">Reference proteome</keyword>
<gene>
    <name evidence="26" type="ORF">JAAARDRAFT_29365</name>
</gene>
<dbReference type="InterPro" id="IPR011054">
    <property type="entry name" value="Rudment_hybrid_motif"/>
</dbReference>
<keyword evidence="12 24" id="KW-0547">Nucleotide-binding</keyword>
<evidence type="ECO:0000256" key="18">
    <source>
        <dbReference type="ARBA" id="ARBA00029444"/>
    </source>
</evidence>
<dbReference type="SUPFAM" id="SSF55326">
    <property type="entry name" value="PurM N-terminal domain-like"/>
    <property type="match status" value="1"/>
</dbReference>
<dbReference type="FunFam" id="3.90.650.10:FF:000011">
    <property type="entry name" value="Phosphoribosylformylglycinamidine cyclo-ligase"/>
    <property type="match status" value="1"/>
</dbReference>
<comment type="subcellular location">
    <subcellularLocation>
        <location evidence="1">Cytoplasm</location>
    </subcellularLocation>
</comment>
<dbReference type="OrthoDB" id="2018833at2759"/>
<keyword evidence="9" id="KW-0963">Cytoplasm</keyword>
<dbReference type="HAMAP" id="MF_00741">
    <property type="entry name" value="AIRS"/>
    <property type="match status" value="1"/>
</dbReference>
<dbReference type="FunCoup" id="A0A067Q8G6">
    <property type="interactions" value="659"/>
</dbReference>
<dbReference type="STRING" id="933084.A0A067Q8G6"/>
<dbReference type="GO" id="GO:0004637">
    <property type="term" value="F:phosphoribosylamine-glycine ligase activity"/>
    <property type="evidence" value="ECO:0007669"/>
    <property type="project" value="UniProtKB-EC"/>
</dbReference>
<evidence type="ECO:0000256" key="13">
    <source>
        <dbReference type="ARBA" id="ARBA00022755"/>
    </source>
</evidence>
<dbReference type="InterPro" id="IPR004733">
    <property type="entry name" value="PurM_cligase"/>
</dbReference>
<keyword evidence="10" id="KW-0436">Ligase</keyword>
<evidence type="ECO:0000256" key="4">
    <source>
        <dbReference type="ARBA" id="ARBA00007423"/>
    </source>
</evidence>
<dbReference type="FunFam" id="3.30.1330.10:FF:000001">
    <property type="entry name" value="Phosphoribosylformylglycinamidine cyclo-ligase"/>
    <property type="match status" value="1"/>
</dbReference>
<evidence type="ECO:0000256" key="7">
    <source>
        <dbReference type="ARBA" id="ARBA00013255"/>
    </source>
</evidence>
<accession>A0A067Q8G6</accession>
<evidence type="ECO:0000256" key="16">
    <source>
        <dbReference type="ARBA" id="ARBA00023268"/>
    </source>
</evidence>
<dbReference type="Gene3D" id="3.30.1490.20">
    <property type="entry name" value="ATP-grasp fold, A domain"/>
    <property type="match status" value="1"/>
</dbReference>
<keyword evidence="13" id="KW-0658">Purine biosynthesis</keyword>
<dbReference type="EC" id="6.3.4.13" evidence="7"/>
<evidence type="ECO:0000256" key="2">
    <source>
        <dbReference type="ARBA" id="ARBA00004686"/>
    </source>
</evidence>
<evidence type="ECO:0000256" key="6">
    <source>
        <dbReference type="ARBA" id="ARBA00013047"/>
    </source>
</evidence>
<dbReference type="SUPFAM" id="SSF51246">
    <property type="entry name" value="Rudiment single hybrid motif"/>
    <property type="match status" value="1"/>
</dbReference>
<keyword evidence="11" id="KW-0479">Metal-binding</keyword>
<evidence type="ECO:0000256" key="3">
    <source>
        <dbReference type="ARBA" id="ARBA00005174"/>
    </source>
</evidence>
<feature type="domain" description="ATP-grasp" evidence="25">
    <location>
        <begin position="109"/>
        <end position="319"/>
    </location>
</feature>
<dbReference type="Gene3D" id="3.90.600.10">
    <property type="entry name" value="Phosphoribosylglycinamide synthetase, C-terminal domain"/>
    <property type="match status" value="1"/>
</dbReference>
<dbReference type="Pfam" id="PF02769">
    <property type="entry name" value="AIRS_C"/>
    <property type="match status" value="1"/>
</dbReference>
<dbReference type="PANTHER" id="PTHR10520">
    <property type="entry name" value="TRIFUNCTIONAL PURINE BIOSYNTHETIC PROTEIN ADENOSINE-3-RELATED"/>
    <property type="match status" value="1"/>
</dbReference>